<dbReference type="CTD" id="36339806"/>
<gene>
    <name evidence="1" type="ORF">EGR_04091</name>
</gene>
<comment type="caution">
    <text evidence="1">The sequence shown here is derived from an EMBL/GenBank/DDBJ whole genome shotgun (WGS) entry which is preliminary data.</text>
</comment>
<evidence type="ECO:0000313" key="2">
    <source>
        <dbReference type="Proteomes" id="UP000019149"/>
    </source>
</evidence>
<evidence type="ECO:0000313" key="1">
    <source>
        <dbReference type="EMBL" id="EUB61058.1"/>
    </source>
</evidence>
<sequence>MHYLQKPLKLLFLKIIYISSKREEMKESLITQPKITLIPLTTCVLWHLTTTFIKAFLRLRGVMQCSFGEDTSVKRKRCKTLLKKIVVVCFQLRKCAVWHSSNGLRISRKTPKLVADLAEIMLFALRRTSNKVNKTSLLIWANKIKIKKAKFGTWNLASGNKSVTLHEDSKNSISERKLFILYPAVGVTEPTKLASCVPIFYTRNVSTTFFFQLLVDSSVQLLAWEHCEFSHDNYNDFDKISIIKLPQSSYTNQ</sequence>
<keyword evidence="2" id="KW-1185">Reference proteome</keyword>
<proteinExistence type="predicted"/>
<dbReference type="AlphaFoldDB" id="W6UJ56"/>
<accession>W6UJ56</accession>
<protein>
    <submittedName>
        <fullName evidence="1">Uncharacterized protein</fullName>
    </submittedName>
</protein>
<reference evidence="1 2" key="1">
    <citation type="journal article" date="2013" name="Nat. Genet.">
        <title>The genome of the hydatid tapeworm Echinococcus granulosus.</title>
        <authorList>
            <person name="Zheng H."/>
            <person name="Zhang W."/>
            <person name="Zhang L."/>
            <person name="Zhang Z."/>
            <person name="Li J."/>
            <person name="Lu G."/>
            <person name="Zhu Y."/>
            <person name="Wang Y."/>
            <person name="Huang Y."/>
            <person name="Liu J."/>
            <person name="Kang H."/>
            <person name="Chen J."/>
            <person name="Wang L."/>
            <person name="Chen A."/>
            <person name="Yu S."/>
            <person name="Gao Z."/>
            <person name="Jin L."/>
            <person name="Gu W."/>
            <person name="Wang Z."/>
            <person name="Zhao L."/>
            <person name="Shi B."/>
            <person name="Wen H."/>
            <person name="Lin R."/>
            <person name="Jones M.K."/>
            <person name="Brejova B."/>
            <person name="Vinar T."/>
            <person name="Zhao G."/>
            <person name="McManus D.P."/>
            <person name="Chen Z."/>
            <person name="Zhou Y."/>
            <person name="Wang S."/>
        </authorList>
    </citation>
    <scope>NUCLEOTIDE SEQUENCE [LARGE SCALE GENOMIC DNA]</scope>
</reference>
<dbReference type="Proteomes" id="UP000019149">
    <property type="component" value="Unassembled WGS sequence"/>
</dbReference>
<dbReference type="EMBL" id="APAU02000024">
    <property type="protein sequence ID" value="EUB61058.1"/>
    <property type="molecule type" value="Genomic_DNA"/>
</dbReference>
<dbReference type="KEGG" id="egl:EGR_04091"/>
<organism evidence="1 2">
    <name type="scientific">Echinococcus granulosus</name>
    <name type="common">Hydatid tapeworm</name>
    <dbReference type="NCBI Taxonomy" id="6210"/>
    <lineage>
        <taxon>Eukaryota</taxon>
        <taxon>Metazoa</taxon>
        <taxon>Spiralia</taxon>
        <taxon>Lophotrochozoa</taxon>
        <taxon>Platyhelminthes</taxon>
        <taxon>Cestoda</taxon>
        <taxon>Eucestoda</taxon>
        <taxon>Cyclophyllidea</taxon>
        <taxon>Taeniidae</taxon>
        <taxon>Echinococcus</taxon>
        <taxon>Echinococcus granulosus group</taxon>
    </lineage>
</organism>
<dbReference type="GeneID" id="36339806"/>
<name>W6UJ56_ECHGR</name>
<dbReference type="RefSeq" id="XP_024352254.1">
    <property type="nucleotide sequence ID" value="XM_024493340.1"/>
</dbReference>